<keyword evidence="7" id="KW-1185">Reference proteome</keyword>
<evidence type="ECO:0000259" key="4">
    <source>
        <dbReference type="Pfam" id="PF14630"/>
    </source>
</evidence>
<dbReference type="InterPro" id="IPR047088">
    <property type="entry name" value="ORC5_C"/>
</dbReference>
<dbReference type="InterPro" id="IPR048866">
    <property type="entry name" value="ORC5_lid"/>
</dbReference>
<dbReference type="Pfam" id="PF14630">
    <property type="entry name" value="ORC5_C"/>
    <property type="match status" value="1"/>
</dbReference>
<feature type="domain" description="ORC5 lid" evidence="5">
    <location>
        <begin position="123"/>
        <end position="188"/>
    </location>
</feature>
<dbReference type="Proteomes" id="UP001458880">
    <property type="component" value="Unassembled WGS sequence"/>
</dbReference>
<dbReference type="GO" id="GO:0003688">
    <property type="term" value="F:DNA replication origin binding"/>
    <property type="evidence" value="ECO:0007669"/>
    <property type="project" value="TreeGrafter"/>
</dbReference>
<evidence type="ECO:0000256" key="1">
    <source>
        <dbReference type="ARBA" id="ARBA00004123"/>
    </source>
</evidence>
<organism evidence="6 7">
    <name type="scientific">Popillia japonica</name>
    <name type="common">Japanese beetle</name>
    <dbReference type="NCBI Taxonomy" id="7064"/>
    <lineage>
        <taxon>Eukaryota</taxon>
        <taxon>Metazoa</taxon>
        <taxon>Ecdysozoa</taxon>
        <taxon>Arthropoda</taxon>
        <taxon>Hexapoda</taxon>
        <taxon>Insecta</taxon>
        <taxon>Pterygota</taxon>
        <taxon>Neoptera</taxon>
        <taxon>Endopterygota</taxon>
        <taxon>Coleoptera</taxon>
        <taxon>Polyphaga</taxon>
        <taxon>Scarabaeiformia</taxon>
        <taxon>Scarabaeidae</taxon>
        <taxon>Rutelinae</taxon>
        <taxon>Popillia</taxon>
    </lineage>
</organism>
<evidence type="ECO:0000313" key="6">
    <source>
        <dbReference type="EMBL" id="KAK9700617.1"/>
    </source>
</evidence>
<keyword evidence="3" id="KW-0539">Nucleus</keyword>
<proteinExistence type="predicted"/>
<protein>
    <submittedName>
        <fullName evidence="6">Origin recognition complex (ORC) subunit 5 C-terminus</fullName>
    </submittedName>
</protein>
<evidence type="ECO:0000259" key="5">
    <source>
        <dbReference type="Pfam" id="PF21639"/>
    </source>
</evidence>
<dbReference type="PANTHER" id="PTHR12705:SF0">
    <property type="entry name" value="ORIGIN RECOGNITION COMPLEX SUBUNIT 5"/>
    <property type="match status" value="1"/>
</dbReference>
<dbReference type="InterPro" id="IPR020796">
    <property type="entry name" value="ORC5"/>
</dbReference>
<name>A0AAW1JCH1_POPJA</name>
<dbReference type="GO" id="GO:0005664">
    <property type="term" value="C:nuclear origin of replication recognition complex"/>
    <property type="evidence" value="ECO:0007669"/>
    <property type="project" value="TreeGrafter"/>
</dbReference>
<accession>A0AAW1JCH1</accession>
<reference evidence="6 7" key="1">
    <citation type="journal article" date="2024" name="BMC Genomics">
        <title>De novo assembly and annotation of Popillia japonica's genome with initial clues to its potential as an invasive pest.</title>
        <authorList>
            <person name="Cucini C."/>
            <person name="Boschi S."/>
            <person name="Funari R."/>
            <person name="Cardaioli E."/>
            <person name="Iannotti N."/>
            <person name="Marturano G."/>
            <person name="Paoli F."/>
            <person name="Bruttini M."/>
            <person name="Carapelli A."/>
            <person name="Frati F."/>
            <person name="Nardi F."/>
        </authorList>
    </citation>
    <scope>NUCLEOTIDE SEQUENCE [LARGE SCALE GENOMIC DNA]</scope>
    <source>
        <strain evidence="6">DMR45628</strain>
    </source>
</reference>
<evidence type="ECO:0000313" key="7">
    <source>
        <dbReference type="Proteomes" id="UP001458880"/>
    </source>
</evidence>
<evidence type="ECO:0000256" key="3">
    <source>
        <dbReference type="ARBA" id="ARBA00023242"/>
    </source>
</evidence>
<gene>
    <name evidence="6" type="ORF">QE152_g31157</name>
</gene>
<dbReference type="GO" id="GO:0006270">
    <property type="term" value="P:DNA replication initiation"/>
    <property type="evidence" value="ECO:0007669"/>
    <property type="project" value="TreeGrafter"/>
</dbReference>
<dbReference type="AlphaFoldDB" id="A0AAW1JCH1"/>
<comment type="subcellular location">
    <subcellularLocation>
        <location evidence="1">Nucleus</location>
    </subcellularLocation>
</comment>
<sequence>MNLFRMLCLFMAVQRYAKENDISRSVIILDKAERLRHMDGNLLPGLLRLRELSNLATPFSVIFISELPFQKYYFKGNIVEPLKIFFPQYNMKEFIDILTLDYNNSMKSIRNSYKSLDIDLDFYKNYLHVFLSVFYRNCRDLNELKYMSRLNLCNYCQPIIKGECDASNAMALWKNISPILKSSLDNLYLRISTKSDKAKTNQTVVFSSKNLAHTLELPFYAKYLLIASYLASYNSPKDDKRLFMKYHGRKRKTMKDVKEKSKVSEQLRTNLGPKAFGFNRLIAIFYAILDEKVDFNSSLLAQLSSLVELQLLTASSDGCNLNGQKYKCSVGFDVIQNISAMVEFNIRKYLSDFSHM</sequence>
<comment type="caution">
    <text evidence="6">The sequence shown here is derived from an EMBL/GenBank/DDBJ whole genome shotgun (WGS) entry which is preliminary data.</text>
</comment>
<dbReference type="EMBL" id="JASPKY010000434">
    <property type="protein sequence ID" value="KAK9700617.1"/>
    <property type="molecule type" value="Genomic_DNA"/>
</dbReference>
<dbReference type="PANTHER" id="PTHR12705">
    <property type="entry name" value="ORIGIN RECOGNITION COMPLEX SUBUNIT 5"/>
    <property type="match status" value="1"/>
</dbReference>
<dbReference type="Pfam" id="PF21639">
    <property type="entry name" value="ORC5_lid"/>
    <property type="match status" value="1"/>
</dbReference>
<evidence type="ECO:0000256" key="2">
    <source>
        <dbReference type="ARBA" id="ARBA00022705"/>
    </source>
</evidence>
<keyword evidence="2" id="KW-0235">DNA replication</keyword>
<feature type="domain" description="Origin recognition complex subunit 5 C-terminal" evidence="4">
    <location>
        <begin position="217"/>
        <end position="350"/>
    </location>
</feature>